<dbReference type="EMBL" id="CP071446">
    <property type="protein sequence ID" value="QTA38070.1"/>
    <property type="molecule type" value="Genomic_DNA"/>
</dbReference>
<name>A0ABX7S9Z6_9BACT</name>
<dbReference type="PANTHER" id="PTHR37305:SF1">
    <property type="entry name" value="MEMBRANE PROTEIN"/>
    <property type="match status" value="1"/>
</dbReference>
<organism evidence="2 3">
    <name type="scientific">Thermosipho ferrireducens</name>
    <dbReference type="NCBI Taxonomy" id="2571116"/>
    <lineage>
        <taxon>Bacteria</taxon>
        <taxon>Thermotogati</taxon>
        <taxon>Thermotogota</taxon>
        <taxon>Thermotogae</taxon>
        <taxon>Thermotogales</taxon>
        <taxon>Fervidobacteriaceae</taxon>
        <taxon>Thermosipho</taxon>
    </lineage>
</organism>
<gene>
    <name evidence="2" type="ORF">JYK00_00530</name>
</gene>
<sequence length="268" mass="30678">MNMLKWEFKKIKTSIILWTIAFVLLQLMYSSFFPSMTSEEGSFLAAKLKFLPKFFLKMFGMENLDITNILHYYALQGQFIIILIGSVFGAKIGAGIVVKEESEKTAEFLLSKPVTREKIITAKILTLILSIITFDGLIIIANLIFFNIFNTSEIFDFKLFWLLSLAPLLIHLIIGLISFLISTIERKLQRADAIALGITFTLYSISVLGKLTEKLNFLTFFTPYSYFDPTKIVKTTSLNFSLLLLYIVECSILISISYVIFRKKDIYL</sequence>
<dbReference type="RefSeq" id="WP_207566791.1">
    <property type="nucleotide sequence ID" value="NZ_CP071446.1"/>
</dbReference>
<proteinExistence type="predicted"/>
<feature type="transmembrane region" description="Helical" evidence="1">
    <location>
        <begin position="193"/>
        <end position="211"/>
    </location>
</feature>
<evidence type="ECO:0000313" key="2">
    <source>
        <dbReference type="EMBL" id="QTA38070.1"/>
    </source>
</evidence>
<reference evidence="2 3" key="1">
    <citation type="submission" date="2021-03" db="EMBL/GenBank/DDBJ databases">
        <title>Thermosipho ferrireducens sp.nov., an anaerobic thermophilic iron-reducing bacterium isolated from a deep-sea hydrothermal sulfide deposits.</title>
        <authorList>
            <person name="Zeng X."/>
            <person name="Chen Y."/>
            <person name="Shao Z."/>
        </authorList>
    </citation>
    <scope>NUCLEOTIDE SEQUENCE [LARGE SCALE GENOMIC DNA]</scope>
    <source>
        <strain evidence="2 3">JL129W03</strain>
    </source>
</reference>
<evidence type="ECO:0000313" key="3">
    <source>
        <dbReference type="Proteomes" id="UP000671862"/>
    </source>
</evidence>
<feature type="transmembrane region" description="Helical" evidence="1">
    <location>
        <begin position="240"/>
        <end position="261"/>
    </location>
</feature>
<feature type="transmembrane region" description="Helical" evidence="1">
    <location>
        <begin position="124"/>
        <end position="148"/>
    </location>
</feature>
<keyword evidence="1" id="KW-1133">Transmembrane helix</keyword>
<feature type="transmembrane region" description="Helical" evidence="1">
    <location>
        <begin position="160"/>
        <end position="181"/>
    </location>
</feature>
<dbReference type="Proteomes" id="UP000671862">
    <property type="component" value="Chromosome"/>
</dbReference>
<accession>A0ABX7S9Z6</accession>
<protein>
    <submittedName>
        <fullName evidence="2">ABC transporter permease subunit</fullName>
    </submittedName>
</protein>
<keyword evidence="1" id="KW-0812">Transmembrane</keyword>
<keyword evidence="3" id="KW-1185">Reference proteome</keyword>
<keyword evidence="1" id="KW-0472">Membrane</keyword>
<dbReference type="Pfam" id="PF12679">
    <property type="entry name" value="ABC2_membrane_2"/>
    <property type="match status" value="1"/>
</dbReference>
<evidence type="ECO:0000256" key="1">
    <source>
        <dbReference type="SAM" id="Phobius"/>
    </source>
</evidence>
<feature type="transmembrane region" description="Helical" evidence="1">
    <location>
        <begin position="69"/>
        <end position="90"/>
    </location>
</feature>
<dbReference type="PANTHER" id="PTHR37305">
    <property type="entry name" value="INTEGRAL MEMBRANE PROTEIN-RELATED"/>
    <property type="match status" value="1"/>
</dbReference>